<feature type="chain" id="PRO_5019499490" description="DUF6987 domain-containing protein" evidence="1">
    <location>
        <begin position="19"/>
        <end position="197"/>
    </location>
</feature>
<keyword evidence="1" id="KW-0732">Signal</keyword>
<dbReference type="Proteomes" id="UP000279259">
    <property type="component" value="Unassembled WGS sequence"/>
</dbReference>
<dbReference type="EMBL" id="RSCD01000001">
    <property type="protein sequence ID" value="RSH95282.1"/>
    <property type="molecule type" value="Genomic_DNA"/>
</dbReference>
<dbReference type="OrthoDB" id="10454378at2759"/>
<feature type="signal peptide" evidence="1">
    <location>
        <begin position="1"/>
        <end position="18"/>
    </location>
</feature>
<dbReference type="AlphaFoldDB" id="A0A427YW29"/>
<comment type="caution">
    <text evidence="3">The sequence shown here is derived from an EMBL/GenBank/DDBJ whole genome shotgun (WGS) entry which is preliminary data.</text>
</comment>
<keyword evidence="4" id="KW-1185">Reference proteome</keyword>
<dbReference type="InterPro" id="IPR054256">
    <property type="entry name" value="DUF6987"/>
</dbReference>
<sequence length="197" mass="19436">MRFSSLLLALPLVGSVLAAPAKRAAASSAAAAVPSVSASASPASALSAIQKLQSTVSSVTSINASTVESDVKSVLTTVEGALSSALSDLGVKGVSANVNLSVRQDTASEASQILAQVVQVTNSLVKGISTDLLGNSELSTLLTQIDSDLGKVLAGVDQILTGVLSLVASLLGDLGLSGILSNVGSLLTPLSGLLSIL</sequence>
<organism evidence="3 4">
    <name type="scientific">Saitozyma podzolica</name>
    <dbReference type="NCBI Taxonomy" id="1890683"/>
    <lineage>
        <taxon>Eukaryota</taxon>
        <taxon>Fungi</taxon>
        <taxon>Dikarya</taxon>
        <taxon>Basidiomycota</taxon>
        <taxon>Agaricomycotina</taxon>
        <taxon>Tremellomycetes</taxon>
        <taxon>Tremellales</taxon>
        <taxon>Trimorphomycetaceae</taxon>
        <taxon>Saitozyma</taxon>
    </lineage>
</organism>
<evidence type="ECO:0000313" key="3">
    <source>
        <dbReference type="EMBL" id="RSH95282.1"/>
    </source>
</evidence>
<evidence type="ECO:0000313" key="4">
    <source>
        <dbReference type="Proteomes" id="UP000279259"/>
    </source>
</evidence>
<evidence type="ECO:0000256" key="1">
    <source>
        <dbReference type="SAM" id="SignalP"/>
    </source>
</evidence>
<accession>A0A427YW29</accession>
<proteinExistence type="predicted"/>
<protein>
    <recommendedName>
        <fullName evidence="2">DUF6987 domain-containing protein</fullName>
    </recommendedName>
</protein>
<feature type="domain" description="DUF6987" evidence="2">
    <location>
        <begin position="109"/>
        <end position="183"/>
    </location>
</feature>
<name>A0A427YW29_9TREE</name>
<evidence type="ECO:0000259" key="2">
    <source>
        <dbReference type="Pfam" id="PF22485"/>
    </source>
</evidence>
<dbReference type="Pfam" id="PF22485">
    <property type="entry name" value="DUF6987"/>
    <property type="match status" value="1"/>
</dbReference>
<reference evidence="3 4" key="1">
    <citation type="submission" date="2018-11" db="EMBL/GenBank/DDBJ databases">
        <title>Genome sequence of Saitozyma podzolica DSM 27192.</title>
        <authorList>
            <person name="Aliyu H."/>
            <person name="Gorte O."/>
            <person name="Ochsenreither K."/>
        </authorList>
    </citation>
    <scope>NUCLEOTIDE SEQUENCE [LARGE SCALE GENOMIC DNA]</scope>
    <source>
        <strain evidence="3 4">DSM 27192</strain>
    </source>
</reference>
<gene>
    <name evidence="3" type="ORF">EHS25_000369</name>
</gene>